<dbReference type="Gene3D" id="3.40.50.2300">
    <property type="match status" value="2"/>
</dbReference>
<evidence type="ECO:0000256" key="2">
    <source>
        <dbReference type="ARBA" id="ARBA00023015"/>
    </source>
</evidence>
<dbReference type="InterPro" id="IPR000843">
    <property type="entry name" value="HTH_LacI"/>
</dbReference>
<keyword evidence="4" id="KW-0804">Transcription</keyword>
<keyword evidence="1" id="KW-0678">Repressor</keyword>
<dbReference type="PROSITE" id="PS50932">
    <property type="entry name" value="HTH_LACI_2"/>
    <property type="match status" value="1"/>
</dbReference>
<dbReference type="EMBL" id="PKIB01000003">
    <property type="protein sequence ID" value="PLA54054.1"/>
    <property type="molecule type" value="Genomic_DNA"/>
</dbReference>
<keyword evidence="3" id="KW-0238">DNA-binding</keyword>
<dbReference type="PANTHER" id="PTHR30146:SF95">
    <property type="entry name" value="RIBOSE OPERON REPRESSOR"/>
    <property type="match status" value="1"/>
</dbReference>
<keyword evidence="2" id="KW-0805">Transcription regulation</keyword>
<dbReference type="InterPro" id="IPR028082">
    <property type="entry name" value="Peripla_BP_I"/>
</dbReference>
<dbReference type="Pfam" id="PF13377">
    <property type="entry name" value="Peripla_BP_3"/>
    <property type="match status" value="1"/>
</dbReference>
<dbReference type="PANTHER" id="PTHR30146">
    <property type="entry name" value="LACI-RELATED TRANSCRIPTIONAL REPRESSOR"/>
    <property type="match status" value="1"/>
</dbReference>
<dbReference type="Proteomes" id="UP000235073">
    <property type="component" value="Unassembled WGS sequence"/>
</dbReference>
<dbReference type="PROSITE" id="PS00356">
    <property type="entry name" value="HTH_LACI_1"/>
    <property type="match status" value="1"/>
</dbReference>
<dbReference type="Pfam" id="PF00356">
    <property type="entry name" value="LacI"/>
    <property type="match status" value="1"/>
</dbReference>
<comment type="caution">
    <text evidence="7">The sequence shown here is derived from an EMBL/GenBank/DDBJ whole genome shotgun (WGS) entry which is preliminary data.</text>
</comment>
<evidence type="ECO:0000313" key="8">
    <source>
        <dbReference type="Proteomes" id="UP000235073"/>
    </source>
</evidence>
<dbReference type="SMART" id="SM00354">
    <property type="entry name" value="HTH_LACI"/>
    <property type="match status" value="1"/>
</dbReference>
<reference evidence="7 8" key="1">
    <citation type="submission" date="2017-12" db="EMBL/GenBank/DDBJ databases">
        <title>Phylogenetic diversity of female urinary microbiome.</title>
        <authorList>
            <person name="Thomas-White K."/>
            <person name="Wolfe A.J."/>
        </authorList>
    </citation>
    <scope>NUCLEOTIDE SEQUENCE [LARGE SCALE GENOMIC DNA]</scope>
    <source>
        <strain evidence="7 8">UMB0733</strain>
    </source>
</reference>
<gene>
    <name evidence="7" type="ORF">CYK21_05310</name>
</gene>
<evidence type="ECO:0000256" key="1">
    <source>
        <dbReference type="ARBA" id="ARBA00022491"/>
    </source>
</evidence>
<dbReference type="CDD" id="cd01392">
    <property type="entry name" value="HTH_LacI"/>
    <property type="match status" value="1"/>
</dbReference>
<evidence type="ECO:0000313" key="7">
    <source>
        <dbReference type="EMBL" id="PLA54054.1"/>
    </source>
</evidence>
<feature type="domain" description="HTH cro/C1-type" evidence="6">
    <location>
        <begin position="8"/>
        <end position="50"/>
    </location>
</feature>
<evidence type="ECO:0000259" key="5">
    <source>
        <dbReference type="PROSITE" id="PS50932"/>
    </source>
</evidence>
<dbReference type="GO" id="GO:0003700">
    <property type="term" value="F:DNA-binding transcription factor activity"/>
    <property type="evidence" value="ECO:0007669"/>
    <property type="project" value="TreeGrafter"/>
</dbReference>
<dbReference type="PRINTS" id="PR00036">
    <property type="entry name" value="HTHLACI"/>
</dbReference>
<dbReference type="CDD" id="cd06291">
    <property type="entry name" value="PBP1_Qymf-like"/>
    <property type="match status" value="1"/>
</dbReference>
<dbReference type="InterPro" id="IPR046335">
    <property type="entry name" value="LacI/GalR-like_sensor"/>
</dbReference>
<evidence type="ECO:0000256" key="4">
    <source>
        <dbReference type="ARBA" id="ARBA00023163"/>
    </source>
</evidence>
<sequence length="329" mass="37070">MSEKRPRLEDVAALAGVSKTTVSRVLNNRGYLSKETIQKVNDAMKEIGYQPNIIARQFYTQKTNLVGLIFPTINNPFFAQLEAEMELLLYKKGYKVLIGNSQNDPDKEEDYLNQLLSHQVDGLIVGAHNQGLSEYQNRNLPIVSIDRIMNEDIPVISSDNYQGGRIATEKLISADCQYIVHTNGPIELQTPAQKRRIGYEDTMIEHGLTPITYHLDFNISQEEKRECLRHIFVEHPEVDGIFASNDTDAAILLSLAQEFDRNVPNDLKIIGYDGADMVRLLLPHLSTIQQPINEMAELAVTILDNRINGKGDETTSYTLPVKLIEGKTC</sequence>
<dbReference type="Gene3D" id="1.10.260.40">
    <property type="entry name" value="lambda repressor-like DNA-binding domains"/>
    <property type="match status" value="1"/>
</dbReference>
<dbReference type="SUPFAM" id="SSF47413">
    <property type="entry name" value="lambda repressor-like DNA-binding domains"/>
    <property type="match status" value="1"/>
</dbReference>
<protein>
    <submittedName>
        <fullName evidence="7">LacI family transcriptional regulator</fullName>
    </submittedName>
</protein>
<feature type="domain" description="HTH lacI-type" evidence="5">
    <location>
        <begin position="6"/>
        <end position="60"/>
    </location>
</feature>
<dbReference type="PROSITE" id="PS50943">
    <property type="entry name" value="HTH_CROC1"/>
    <property type="match status" value="1"/>
</dbReference>
<dbReference type="SUPFAM" id="SSF53822">
    <property type="entry name" value="Periplasmic binding protein-like I"/>
    <property type="match status" value="1"/>
</dbReference>
<dbReference type="GeneID" id="64019512"/>
<organism evidence="7 8">
    <name type="scientific">Streptococcus macedonicus</name>
    <name type="common">Streptococcus gallolyticus macedonicus</name>
    <dbReference type="NCBI Taxonomy" id="59310"/>
    <lineage>
        <taxon>Bacteria</taxon>
        <taxon>Bacillati</taxon>
        <taxon>Bacillota</taxon>
        <taxon>Bacilli</taxon>
        <taxon>Lactobacillales</taxon>
        <taxon>Streptococcaceae</taxon>
        <taxon>Streptococcus</taxon>
    </lineage>
</organism>
<dbReference type="RefSeq" id="WP_003066167.1">
    <property type="nucleotide sequence ID" value="NZ_PKIB01000003.1"/>
</dbReference>
<dbReference type="InterPro" id="IPR010982">
    <property type="entry name" value="Lambda_DNA-bd_dom_sf"/>
</dbReference>
<proteinExistence type="predicted"/>
<dbReference type="InterPro" id="IPR001387">
    <property type="entry name" value="Cro/C1-type_HTH"/>
</dbReference>
<evidence type="ECO:0000259" key="6">
    <source>
        <dbReference type="PROSITE" id="PS50943"/>
    </source>
</evidence>
<accession>A0A2I1YGN9</accession>
<name>A0A2I1YGN9_STRMC</name>
<evidence type="ECO:0000256" key="3">
    <source>
        <dbReference type="ARBA" id="ARBA00023125"/>
    </source>
</evidence>
<dbReference type="GO" id="GO:0000976">
    <property type="term" value="F:transcription cis-regulatory region binding"/>
    <property type="evidence" value="ECO:0007669"/>
    <property type="project" value="TreeGrafter"/>
</dbReference>
<dbReference type="AlphaFoldDB" id="A0A2I1YGN9"/>